<protein>
    <recommendedName>
        <fullName evidence="4">Chitin binding Peritrophin-A domain-containing protein</fullName>
    </recommendedName>
</protein>
<feature type="chain" id="PRO_5011600320" description="Chitin binding Peritrophin-A domain-containing protein" evidence="1">
    <location>
        <begin position="22"/>
        <end position="52"/>
    </location>
</feature>
<dbReference type="PROSITE" id="PS51257">
    <property type="entry name" value="PROKAR_LIPOPROTEIN"/>
    <property type="match status" value="1"/>
</dbReference>
<evidence type="ECO:0000313" key="2">
    <source>
        <dbReference type="EMBL" id="SFA76203.1"/>
    </source>
</evidence>
<name>A0A1I0VJK9_9RHOB</name>
<sequence>MKIYALIAASLLALGPAAALSACPAHSEQAMSCTSGNVWDSDTERCVPNVTG</sequence>
<organism evidence="2 3">
    <name type="scientific">Poseidonocella pacifica</name>
    <dbReference type="NCBI Taxonomy" id="871651"/>
    <lineage>
        <taxon>Bacteria</taxon>
        <taxon>Pseudomonadati</taxon>
        <taxon>Pseudomonadota</taxon>
        <taxon>Alphaproteobacteria</taxon>
        <taxon>Rhodobacterales</taxon>
        <taxon>Roseobacteraceae</taxon>
        <taxon>Poseidonocella</taxon>
    </lineage>
</organism>
<evidence type="ECO:0000256" key="1">
    <source>
        <dbReference type="SAM" id="SignalP"/>
    </source>
</evidence>
<evidence type="ECO:0000313" key="3">
    <source>
        <dbReference type="Proteomes" id="UP000198796"/>
    </source>
</evidence>
<gene>
    <name evidence="2" type="ORF">SAMN05421688_0676</name>
</gene>
<evidence type="ECO:0008006" key="4">
    <source>
        <dbReference type="Google" id="ProtNLM"/>
    </source>
</evidence>
<accession>A0A1I0VJK9</accession>
<dbReference type="RefSeq" id="WP_175501185.1">
    <property type="nucleotide sequence ID" value="NZ_FOJU01000001.1"/>
</dbReference>
<proteinExistence type="predicted"/>
<dbReference type="Proteomes" id="UP000198796">
    <property type="component" value="Unassembled WGS sequence"/>
</dbReference>
<reference evidence="2 3" key="1">
    <citation type="submission" date="2016-10" db="EMBL/GenBank/DDBJ databases">
        <authorList>
            <person name="de Groot N.N."/>
        </authorList>
    </citation>
    <scope>NUCLEOTIDE SEQUENCE [LARGE SCALE GENOMIC DNA]</scope>
    <source>
        <strain evidence="2 3">DSM 29316</strain>
    </source>
</reference>
<keyword evidence="3" id="KW-1185">Reference proteome</keyword>
<dbReference type="AlphaFoldDB" id="A0A1I0VJK9"/>
<feature type="signal peptide" evidence="1">
    <location>
        <begin position="1"/>
        <end position="21"/>
    </location>
</feature>
<keyword evidence="1" id="KW-0732">Signal</keyword>
<dbReference type="STRING" id="871651.SAMN05421688_0676"/>
<dbReference type="EMBL" id="FOJU01000001">
    <property type="protein sequence ID" value="SFA76203.1"/>
    <property type="molecule type" value="Genomic_DNA"/>
</dbReference>